<feature type="non-terminal residue" evidence="2">
    <location>
        <position position="193"/>
    </location>
</feature>
<proteinExistence type="predicted"/>
<accession>A0AAD8Z9X5</accession>
<dbReference type="EMBL" id="JAROKS010000016">
    <property type="protein sequence ID" value="KAK1795172.1"/>
    <property type="molecule type" value="Genomic_DNA"/>
</dbReference>
<name>A0AAD8Z9X5_9TELE</name>
<dbReference type="Proteomes" id="UP001239994">
    <property type="component" value="Unassembled WGS sequence"/>
</dbReference>
<comment type="caution">
    <text evidence="2">The sequence shown here is derived from an EMBL/GenBank/DDBJ whole genome shotgun (WGS) entry which is preliminary data.</text>
</comment>
<feature type="compositionally biased region" description="Polar residues" evidence="1">
    <location>
        <begin position="162"/>
        <end position="175"/>
    </location>
</feature>
<reference evidence="2" key="1">
    <citation type="submission" date="2023-03" db="EMBL/GenBank/DDBJ databases">
        <title>Electrophorus voltai genome.</title>
        <authorList>
            <person name="Bian C."/>
        </authorList>
    </citation>
    <scope>NUCLEOTIDE SEQUENCE</scope>
    <source>
        <strain evidence="2">CB-2022</strain>
        <tissue evidence="2">Muscle</tissue>
    </source>
</reference>
<organism evidence="2 3">
    <name type="scientific">Electrophorus voltai</name>
    <dbReference type="NCBI Taxonomy" id="2609070"/>
    <lineage>
        <taxon>Eukaryota</taxon>
        <taxon>Metazoa</taxon>
        <taxon>Chordata</taxon>
        <taxon>Craniata</taxon>
        <taxon>Vertebrata</taxon>
        <taxon>Euteleostomi</taxon>
        <taxon>Actinopterygii</taxon>
        <taxon>Neopterygii</taxon>
        <taxon>Teleostei</taxon>
        <taxon>Ostariophysi</taxon>
        <taxon>Gymnotiformes</taxon>
        <taxon>Gymnotoidei</taxon>
        <taxon>Gymnotidae</taxon>
        <taxon>Electrophorus</taxon>
    </lineage>
</organism>
<feature type="region of interest" description="Disordered" evidence="1">
    <location>
        <begin position="73"/>
        <end position="193"/>
    </location>
</feature>
<evidence type="ECO:0000313" key="3">
    <source>
        <dbReference type="Proteomes" id="UP001239994"/>
    </source>
</evidence>
<evidence type="ECO:0000256" key="1">
    <source>
        <dbReference type="SAM" id="MobiDB-lite"/>
    </source>
</evidence>
<gene>
    <name evidence="2" type="ORF">P4O66_010358</name>
</gene>
<sequence length="193" mass="21348">MSFELERSVPWGRDLFTFVTSAAGHMMRTLQRPRKNKPSKRQVNHRRFLHNMIQRKFAEIEAGNNHQLASALCSSDTTHSQLGTKSSPKTEHANTMKNATADSSKTGTSAKQQNVINSTKTSDSLVDNPNANRSESKSPKNGNNSLNSEKDNVIGNKGEELGNSQDNSPQESTAFNCEKELFQSTPVDLDNLL</sequence>
<keyword evidence="3" id="KW-1185">Reference proteome</keyword>
<evidence type="ECO:0000313" key="2">
    <source>
        <dbReference type="EMBL" id="KAK1795172.1"/>
    </source>
</evidence>
<feature type="compositionally biased region" description="Polar residues" evidence="1">
    <location>
        <begin position="95"/>
        <end position="147"/>
    </location>
</feature>
<protein>
    <submittedName>
        <fullName evidence="2">Uncharacterized protein</fullName>
    </submittedName>
</protein>
<feature type="compositionally biased region" description="Polar residues" evidence="1">
    <location>
        <begin position="73"/>
        <end position="87"/>
    </location>
</feature>
<feature type="compositionally biased region" description="Basic and acidic residues" evidence="1">
    <location>
        <begin position="148"/>
        <end position="160"/>
    </location>
</feature>
<dbReference type="AlphaFoldDB" id="A0AAD8Z9X5"/>